<evidence type="ECO:0000313" key="1">
    <source>
        <dbReference type="EMBL" id="KAJ3664905.1"/>
    </source>
</evidence>
<keyword evidence="2" id="KW-1185">Reference proteome</keyword>
<dbReference type="Proteomes" id="UP001168821">
    <property type="component" value="Unassembled WGS sequence"/>
</dbReference>
<comment type="caution">
    <text evidence="1">The sequence shown here is derived from an EMBL/GenBank/DDBJ whole genome shotgun (WGS) entry which is preliminary data.</text>
</comment>
<evidence type="ECO:0000313" key="2">
    <source>
        <dbReference type="Proteomes" id="UP001168821"/>
    </source>
</evidence>
<dbReference type="EMBL" id="JALNTZ010000001">
    <property type="protein sequence ID" value="KAJ3664905.1"/>
    <property type="molecule type" value="Genomic_DNA"/>
</dbReference>
<reference evidence="1" key="1">
    <citation type="journal article" date="2023" name="G3 (Bethesda)">
        <title>Whole genome assemblies of Zophobas morio and Tenebrio molitor.</title>
        <authorList>
            <person name="Kaur S."/>
            <person name="Stinson S.A."/>
            <person name="diCenzo G.C."/>
        </authorList>
    </citation>
    <scope>NUCLEOTIDE SEQUENCE</scope>
    <source>
        <strain evidence="1">QUZm001</strain>
    </source>
</reference>
<name>A0AA38IXH2_9CUCU</name>
<gene>
    <name evidence="1" type="ORF">Zmor_000440</name>
</gene>
<organism evidence="1 2">
    <name type="scientific">Zophobas morio</name>
    <dbReference type="NCBI Taxonomy" id="2755281"/>
    <lineage>
        <taxon>Eukaryota</taxon>
        <taxon>Metazoa</taxon>
        <taxon>Ecdysozoa</taxon>
        <taxon>Arthropoda</taxon>
        <taxon>Hexapoda</taxon>
        <taxon>Insecta</taxon>
        <taxon>Pterygota</taxon>
        <taxon>Neoptera</taxon>
        <taxon>Endopterygota</taxon>
        <taxon>Coleoptera</taxon>
        <taxon>Polyphaga</taxon>
        <taxon>Cucujiformia</taxon>
        <taxon>Tenebrionidae</taxon>
        <taxon>Zophobas</taxon>
    </lineage>
</organism>
<dbReference type="AlphaFoldDB" id="A0AA38IXH2"/>
<protein>
    <submittedName>
        <fullName evidence="1">Uncharacterized protein</fullName>
    </submittedName>
</protein>
<sequence>MINAEDIRGSQIAGYQRIFIWVSINYRARVLDILQECEINKVVGFWQPLWNAPDTIGINWEMQEVYILVLALWEF</sequence>
<accession>A0AA38IXH2</accession>
<proteinExistence type="predicted"/>